<proteinExistence type="predicted"/>
<feature type="transmembrane region" description="Helical" evidence="1">
    <location>
        <begin position="174"/>
        <end position="193"/>
    </location>
</feature>
<dbReference type="EMBL" id="CP047628">
    <property type="protein sequence ID" value="QIW58930.1"/>
    <property type="molecule type" value="Genomic_DNA"/>
</dbReference>
<dbReference type="Proteomes" id="UP000501945">
    <property type="component" value="Chromosome"/>
</dbReference>
<evidence type="ECO:0000313" key="3">
    <source>
        <dbReference type="EMBL" id="QIW58930.1"/>
    </source>
</evidence>
<feature type="transmembrane region" description="Helical" evidence="1">
    <location>
        <begin position="148"/>
        <end position="168"/>
    </location>
</feature>
<feature type="transmembrane region" description="Helical" evidence="1">
    <location>
        <begin position="71"/>
        <end position="94"/>
    </location>
</feature>
<reference evidence="4 5" key="1">
    <citation type="submission" date="2019-12" db="EMBL/GenBank/DDBJ databases">
        <title>Whole genome sequences of Lactococcus raffinolactis strains isolated from sewage.</title>
        <authorList>
            <person name="Ybazeta G."/>
            <person name="Ross M."/>
            <person name="Brabant-Kirwan D."/>
            <person name="Saleh M."/>
            <person name="Dillon J.A."/>
            <person name="Splinter K."/>
            <person name="Nokhbeh R."/>
        </authorList>
    </citation>
    <scope>NUCLEOTIDE SEQUENCE [LARGE SCALE GENOMIC DNA]</scope>
    <source>
        <strain evidence="3 4">Lr_19_14</strain>
        <strain evidence="2 5">Lr_19_5</strain>
    </source>
</reference>
<evidence type="ECO:0000313" key="2">
    <source>
        <dbReference type="EMBL" id="QIW54409.1"/>
    </source>
</evidence>
<gene>
    <name evidence="3" type="ORF">GU334_08435</name>
    <name evidence="2" type="ORF">GU336_09845</name>
</gene>
<keyword evidence="1" id="KW-0472">Membrane</keyword>
<feature type="transmembrane region" description="Helical" evidence="1">
    <location>
        <begin position="23"/>
        <end position="50"/>
    </location>
</feature>
<dbReference type="EMBL" id="CP047616">
    <property type="protein sequence ID" value="QIW54409.1"/>
    <property type="molecule type" value="Genomic_DNA"/>
</dbReference>
<dbReference type="Proteomes" id="UP000501558">
    <property type="component" value="Chromosome"/>
</dbReference>
<keyword evidence="4" id="KW-1185">Reference proteome</keyword>
<keyword evidence="1" id="KW-1133">Transmembrane helix</keyword>
<accession>A0A6H0US47</accession>
<organism evidence="2 5">
    <name type="scientific">Pseudolactococcus raffinolactis</name>
    <dbReference type="NCBI Taxonomy" id="1366"/>
    <lineage>
        <taxon>Bacteria</taxon>
        <taxon>Bacillati</taxon>
        <taxon>Bacillota</taxon>
        <taxon>Bacilli</taxon>
        <taxon>Lactobacillales</taxon>
        <taxon>Streptococcaceae</taxon>
        <taxon>Pseudolactococcus</taxon>
    </lineage>
</organism>
<keyword evidence="1" id="KW-0812">Transmembrane</keyword>
<sequence>MNPTSTKTQILGNLLIYLLKLQAFFLVFTFLGGVVLGIFPSLATVLDYLVHSLDKKQDDLNLTFSTYKKRWSSYFKSANLLGFSLSALFLFLVVDLQISKSFLHSLPLHLALFTLLVLLLGIACYLFPSLTRYNLTVLQHFKQAAYLFLANLIPTVAMLAGLLLASALMTLFPILVLIGLVPLLLLPIAHFALQAMLKVEANHG</sequence>
<dbReference type="InterPro" id="IPR006938">
    <property type="entry name" value="DUF624"/>
</dbReference>
<name>A0A6H0US47_9LACT</name>
<evidence type="ECO:0000256" key="1">
    <source>
        <dbReference type="SAM" id="Phobius"/>
    </source>
</evidence>
<dbReference type="RefSeq" id="WP_167838987.1">
    <property type="nucleotide sequence ID" value="NZ_CP047616.1"/>
</dbReference>
<feature type="transmembrane region" description="Helical" evidence="1">
    <location>
        <begin position="106"/>
        <end position="127"/>
    </location>
</feature>
<evidence type="ECO:0000313" key="4">
    <source>
        <dbReference type="Proteomes" id="UP000501558"/>
    </source>
</evidence>
<protein>
    <submittedName>
        <fullName evidence="2">DUF624 domain-containing protein</fullName>
    </submittedName>
</protein>
<dbReference type="AlphaFoldDB" id="A0A6H0US47"/>
<dbReference type="Pfam" id="PF04854">
    <property type="entry name" value="DUF624"/>
    <property type="match status" value="1"/>
</dbReference>
<evidence type="ECO:0000313" key="5">
    <source>
        <dbReference type="Proteomes" id="UP000501945"/>
    </source>
</evidence>